<evidence type="ECO:0000256" key="4">
    <source>
        <dbReference type="ARBA" id="ARBA00023186"/>
    </source>
</evidence>
<evidence type="ECO:0000256" key="1">
    <source>
        <dbReference type="ARBA" id="ARBA00004236"/>
    </source>
</evidence>
<dbReference type="InterPro" id="IPR052029">
    <property type="entry name" value="PpiD_chaperone"/>
</dbReference>
<protein>
    <submittedName>
        <fullName evidence="6">SurA-like protein</fullName>
    </submittedName>
</protein>
<dbReference type="PANTHER" id="PTHR47529">
    <property type="entry name" value="PEPTIDYL-PROLYL CIS-TRANS ISOMERASE D"/>
    <property type="match status" value="1"/>
</dbReference>
<evidence type="ECO:0000256" key="3">
    <source>
        <dbReference type="ARBA" id="ARBA00023136"/>
    </source>
</evidence>
<dbReference type="OrthoDB" id="9788030at2"/>
<dbReference type="InterPro" id="IPR027304">
    <property type="entry name" value="Trigger_fact/SurA_dom_sf"/>
</dbReference>
<dbReference type="EMBL" id="QEKH01000043">
    <property type="protein sequence ID" value="PVY35166.1"/>
    <property type="molecule type" value="Genomic_DNA"/>
</dbReference>
<dbReference type="Pfam" id="PF13624">
    <property type="entry name" value="SurA_N_3"/>
    <property type="match status" value="1"/>
</dbReference>
<dbReference type="Gene3D" id="1.10.4030.10">
    <property type="entry name" value="Porin chaperone SurA, peptide-binding domain"/>
    <property type="match status" value="1"/>
</dbReference>
<sequence>MIIKKLNGLFHKHSRWLFGGFTIVIIVSFLGFLTPGQFGCDFSDPESHEFGVAFGKPVTYRDLREMGRNVQIINHVMSGVSNREIDVQNLFGPYCLLQAAERMGIVASDKEVAEMLRQMPTLQKDGKFSMELYNEMLAGYQKAGISAEEFNNAIRMMVMLNKLDREIAAGVVVTPGEVESFYRRLYGKYRIKGALFNADTFKDKVPRDARKMQEFFEKNRSEYVIQAKLSALVVAFPYAGFKAEAAKAATAAELEKFYKANTALFDDKDGKTQEYAKVAGEVKKKFIEARSRDLATRRAYDFASAAYEAVGEAENKVEVFRELARKGKLDIIETGRFDIDATVVGKINSPVLIRQLGAALNAGNPVTNAVPGDDAAYVGFTLEQIAARPAMLNEVAKQLNDDYVAAESLKLAREAAKAELDRIKALKPAERAKAFAALKNCKVEEFEASVSQMPPAGFEYAMQAAVRLHPGELTPVVDTPNGAAIAELLERIPADMKEFEAKKALYTGIFRQRKEQMARLAFEEELGSQCYLLEQQQPQQ</sequence>
<dbReference type="GeneID" id="78297028"/>
<dbReference type="Proteomes" id="UP000245959">
    <property type="component" value="Unassembled WGS sequence"/>
</dbReference>
<dbReference type="GO" id="GO:0005886">
    <property type="term" value="C:plasma membrane"/>
    <property type="evidence" value="ECO:0007669"/>
    <property type="project" value="UniProtKB-SubCell"/>
</dbReference>
<dbReference type="AlphaFoldDB" id="A0A2U1AFL3"/>
<evidence type="ECO:0000313" key="7">
    <source>
        <dbReference type="Proteomes" id="UP000245959"/>
    </source>
</evidence>
<evidence type="ECO:0000313" key="6">
    <source>
        <dbReference type="EMBL" id="PVY35166.1"/>
    </source>
</evidence>
<name>A0A2U1AFL3_9BACT</name>
<keyword evidence="2" id="KW-1003">Cell membrane</keyword>
<proteinExistence type="predicted"/>
<accession>A0A2U1AFL3</accession>
<gene>
    <name evidence="6" type="ORF">C8D82_14327</name>
</gene>
<keyword evidence="5" id="KW-1133">Transmembrane helix</keyword>
<comment type="subcellular location">
    <subcellularLocation>
        <location evidence="1">Cell membrane</location>
    </subcellularLocation>
</comment>
<dbReference type="RefSeq" id="WP_116885762.1">
    <property type="nucleotide sequence ID" value="NZ_CABMMC010000033.1"/>
</dbReference>
<comment type="caution">
    <text evidence="6">The sequence shown here is derived from an EMBL/GenBank/DDBJ whole genome shotgun (WGS) entry which is preliminary data.</text>
</comment>
<evidence type="ECO:0000256" key="5">
    <source>
        <dbReference type="SAM" id="Phobius"/>
    </source>
</evidence>
<dbReference type="PANTHER" id="PTHR47529:SF1">
    <property type="entry name" value="PERIPLASMIC CHAPERONE PPID"/>
    <property type="match status" value="1"/>
</dbReference>
<feature type="transmembrane region" description="Helical" evidence="5">
    <location>
        <begin position="16"/>
        <end position="33"/>
    </location>
</feature>
<reference evidence="6 7" key="1">
    <citation type="submission" date="2018-04" db="EMBL/GenBank/DDBJ databases">
        <title>Genomic Encyclopedia of Type Strains, Phase IV (KMG-IV): sequencing the most valuable type-strain genomes for metagenomic binning, comparative biology and taxonomic classification.</title>
        <authorList>
            <person name="Goeker M."/>
        </authorList>
    </citation>
    <scope>NUCLEOTIDE SEQUENCE [LARGE SCALE GENOMIC DNA]</scope>
    <source>
        <strain evidence="6 7">DSM 14823</strain>
    </source>
</reference>
<keyword evidence="7" id="KW-1185">Reference proteome</keyword>
<dbReference type="SUPFAM" id="SSF109998">
    <property type="entry name" value="Triger factor/SurA peptide-binding domain-like"/>
    <property type="match status" value="1"/>
</dbReference>
<evidence type="ECO:0000256" key="2">
    <source>
        <dbReference type="ARBA" id="ARBA00022475"/>
    </source>
</evidence>
<organism evidence="6 7">
    <name type="scientific">Victivallis vadensis</name>
    <dbReference type="NCBI Taxonomy" id="172901"/>
    <lineage>
        <taxon>Bacteria</taxon>
        <taxon>Pseudomonadati</taxon>
        <taxon>Lentisphaerota</taxon>
        <taxon>Lentisphaeria</taxon>
        <taxon>Victivallales</taxon>
        <taxon>Victivallaceae</taxon>
        <taxon>Victivallis</taxon>
    </lineage>
</organism>
<keyword evidence="5" id="KW-0812">Transmembrane</keyword>
<keyword evidence="4" id="KW-0143">Chaperone</keyword>
<keyword evidence="3 5" id="KW-0472">Membrane</keyword>